<keyword evidence="1" id="KW-0812">Transmembrane</keyword>
<keyword evidence="4" id="KW-1185">Reference proteome</keyword>
<proteinExistence type="predicted"/>
<feature type="domain" description="CAAX prenyl protease 2/Lysostaphin resistance protein A-like" evidence="2">
    <location>
        <begin position="136"/>
        <end position="225"/>
    </location>
</feature>
<accession>A0A2A8CYB5</accession>
<name>A0A2A8CYB5_9BACT</name>
<dbReference type="GO" id="GO:0004175">
    <property type="term" value="F:endopeptidase activity"/>
    <property type="evidence" value="ECO:0007669"/>
    <property type="project" value="UniProtKB-ARBA"/>
</dbReference>
<dbReference type="AlphaFoldDB" id="A0A2A8CYB5"/>
<protein>
    <submittedName>
        <fullName evidence="3">CPBP family intramembrane metalloprotease</fullName>
    </submittedName>
</protein>
<feature type="transmembrane region" description="Helical" evidence="1">
    <location>
        <begin position="171"/>
        <end position="193"/>
    </location>
</feature>
<dbReference type="Pfam" id="PF02517">
    <property type="entry name" value="Rce1-like"/>
    <property type="match status" value="1"/>
</dbReference>
<keyword evidence="3" id="KW-0482">Metalloprotease</keyword>
<keyword evidence="1" id="KW-0472">Membrane</keyword>
<dbReference type="Proteomes" id="UP000220102">
    <property type="component" value="Unassembled WGS sequence"/>
</dbReference>
<evidence type="ECO:0000259" key="2">
    <source>
        <dbReference type="Pfam" id="PF02517"/>
    </source>
</evidence>
<feature type="transmembrane region" description="Helical" evidence="1">
    <location>
        <begin position="135"/>
        <end position="159"/>
    </location>
</feature>
<keyword evidence="1" id="KW-1133">Transmembrane helix</keyword>
<comment type="caution">
    <text evidence="3">The sequence shown here is derived from an EMBL/GenBank/DDBJ whole genome shotgun (WGS) entry which is preliminary data.</text>
</comment>
<feature type="transmembrane region" description="Helical" evidence="1">
    <location>
        <begin position="99"/>
        <end position="120"/>
    </location>
</feature>
<organism evidence="3 4">
    <name type="scientific">Longibacter salinarum</name>
    <dbReference type="NCBI Taxonomy" id="1850348"/>
    <lineage>
        <taxon>Bacteria</taxon>
        <taxon>Pseudomonadati</taxon>
        <taxon>Rhodothermota</taxon>
        <taxon>Rhodothermia</taxon>
        <taxon>Rhodothermales</taxon>
        <taxon>Salisaetaceae</taxon>
        <taxon>Longibacter</taxon>
    </lineage>
</organism>
<dbReference type="InterPro" id="IPR003675">
    <property type="entry name" value="Rce1/LyrA-like_dom"/>
</dbReference>
<evidence type="ECO:0000313" key="3">
    <source>
        <dbReference type="EMBL" id="PEN13593.1"/>
    </source>
</evidence>
<keyword evidence="3" id="KW-0645">Protease</keyword>
<dbReference type="GO" id="GO:0008237">
    <property type="term" value="F:metallopeptidase activity"/>
    <property type="evidence" value="ECO:0007669"/>
    <property type="project" value="UniProtKB-KW"/>
</dbReference>
<gene>
    <name evidence="3" type="ORF">CRI94_09810</name>
</gene>
<dbReference type="OrthoDB" id="9805801at2"/>
<dbReference type="EMBL" id="PDEQ01000004">
    <property type="protein sequence ID" value="PEN13593.1"/>
    <property type="molecule type" value="Genomic_DNA"/>
</dbReference>
<evidence type="ECO:0000256" key="1">
    <source>
        <dbReference type="SAM" id="Phobius"/>
    </source>
</evidence>
<dbReference type="RefSeq" id="WP_098075516.1">
    <property type="nucleotide sequence ID" value="NZ_PDEQ01000004.1"/>
</dbReference>
<sequence>MSDRHSIAEQSVAGTDTSVRRLTRAPFVPETNSRLYLLVEFLALFAGLPLLLFTQRHTLEGLIAPTLLFLAAGCTLLLWYDRGFDRTRLWNRQRFKRRFVRAVGIFIPGAAVVVVALGVLRPDLLLTFPQEYPKVWVAIMVTYPFVSVYPQEVIFRAFLFHRYDALFQQNWSKIVASGAAFGLAHIIFANWVAPLMTAASGVWFARTYSRTGSTLQVSIEHGIWGCFAFTIGLGWYVYSGAIG</sequence>
<feature type="transmembrane region" description="Helical" evidence="1">
    <location>
        <begin position="35"/>
        <end position="55"/>
    </location>
</feature>
<keyword evidence="3" id="KW-0378">Hydrolase</keyword>
<feature type="transmembrane region" description="Helical" evidence="1">
    <location>
        <begin position="61"/>
        <end position="79"/>
    </location>
</feature>
<dbReference type="GO" id="GO:0006508">
    <property type="term" value="P:proteolysis"/>
    <property type="evidence" value="ECO:0007669"/>
    <property type="project" value="UniProtKB-KW"/>
</dbReference>
<evidence type="ECO:0000313" key="4">
    <source>
        <dbReference type="Proteomes" id="UP000220102"/>
    </source>
</evidence>
<reference evidence="3 4" key="1">
    <citation type="submission" date="2017-10" db="EMBL/GenBank/DDBJ databases">
        <title>Draft genome of Longibacter Salinarum.</title>
        <authorList>
            <person name="Goh K.M."/>
            <person name="Shamsir M.S."/>
            <person name="Lim S.W."/>
        </authorList>
    </citation>
    <scope>NUCLEOTIDE SEQUENCE [LARGE SCALE GENOMIC DNA]</scope>
    <source>
        <strain evidence="3 4">KCTC 52045</strain>
    </source>
</reference>
<dbReference type="GO" id="GO:0080120">
    <property type="term" value="P:CAAX-box protein maturation"/>
    <property type="evidence" value="ECO:0007669"/>
    <property type="project" value="UniProtKB-ARBA"/>
</dbReference>
<feature type="transmembrane region" description="Helical" evidence="1">
    <location>
        <begin position="221"/>
        <end position="238"/>
    </location>
</feature>